<evidence type="ECO:0000256" key="3">
    <source>
        <dbReference type="ARBA" id="ARBA00023163"/>
    </source>
</evidence>
<dbReference type="Pfam" id="PF00392">
    <property type="entry name" value="GntR"/>
    <property type="match status" value="1"/>
</dbReference>
<dbReference type="InterPro" id="IPR011711">
    <property type="entry name" value="GntR_C"/>
</dbReference>
<organism evidence="6 7">
    <name type="scientific">Amnibacterium flavum</name>
    <dbReference type="NCBI Taxonomy" id="2173173"/>
    <lineage>
        <taxon>Bacteria</taxon>
        <taxon>Bacillati</taxon>
        <taxon>Actinomycetota</taxon>
        <taxon>Actinomycetes</taxon>
        <taxon>Micrococcales</taxon>
        <taxon>Microbacteriaceae</taxon>
        <taxon>Amnibacterium</taxon>
    </lineage>
</organism>
<dbReference type="PROSITE" id="PS50949">
    <property type="entry name" value="HTH_GNTR"/>
    <property type="match status" value="1"/>
</dbReference>
<dbReference type="GO" id="GO:0003677">
    <property type="term" value="F:DNA binding"/>
    <property type="evidence" value="ECO:0007669"/>
    <property type="project" value="UniProtKB-KW"/>
</dbReference>
<dbReference type="PRINTS" id="PR00035">
    <property type="entry name" value="HTHGNTR"/>
</dbReference>
<evidence type="ECO:0000313" key="7">
    <source>
        <dbReference type="Proteomes" id="UP000244893"/>
    </source>
</evidence>
<dbReference type="Pfam" id="PF07729">
    <property type="entry name" value="FCD"/>
    <property type="match status" value="1"/>
</dbReference>
<evidence type="ECO:0000259" key="5">
    <source>
        <dbReference type="PROSITE" id="PS50949"/>
    </source>
</evidence>
<keyword evidence="7" id="KW-1185">Reference proteome</keyword>
<sequence length="256" mass="27018">MSMATERAWELVLARIESDLLNGTLKIGDHLPPERTLAAELDVGRSSVREAVRVLEVLGLVRIGTGSGPTAGAVVVSRPGGGMSALMRLQVAGRGFAVDDVVRTRVLLESSVAAELASAVQDLTDAHSLLEVMDRASPPEEFLALDAQFHYLLAEMSGNTVVAAVMAGLRGSIEGYVVDGARGFADWPAVASRLQGEHRGLLAAIEAGDAAGASALVAEHIRSYYRDSNLSVGSLDQSSARSRADVSRSHPNQHQR</sequence>
<dbReference type="InterPro" id="IPR008920">
    <property type="entry name" value="TF_FadR/GntR_C"/>
</dbReference>
<dbReference type="Gene3D" id="1.20.120.530">
    <property type="entry name" value="GntR ligand-binding domain-like"/>
    <property type="match status" value="1"/>
</dbReference>
<dbReference type="InterPro" id="IPR000524">
    <property type="entry name" value="Tscrpt_reg_HTH_GntR"/>
</dbReference>
<feature type="domain" description="HTH gntR-type" evidence="5">
    <location>
        <begin position="6"/>
        <end position="78"/>
    </location>
</feature>
<dbReference type="PANTHER" id="PTHR43537">
    <property type="entry name" value="TRANSCRIPTIONAL REGULATOR, GNTR FAMILY"/>
    <property type="match status" value="1"/>
</dbReference>
<protein>
    <submittedName>
        <fullName evidence="6">GntR family transcriptional regulator</fullName>
    </submittedName>
</protein>
<dbReference type="OrthoDB" id="3567645at2"/>
<feature type="region of interest" description="Disordered" evidence="4">
    <location>
        <begin position="236"/>
        <end position="256"/>
    </location>
</feature>
<dbReference type="SUPFAM" id="SSF46785">
    <property type="entry name" value="Winged helix' DNA-binding domain"/>
    <property type="match status" value="1"/>
</dbReference>
<dbReference type="InterPro" id="IPR036388">
    <property type="entry name" value="WH-like_DNA-bd_sf"/>
</dbReference>
<dbReference type="SMART" id="SM00895">
    <property type="entry name" value="FCD"/>
    <property type="match status" value="1"/>
</dbReference>
<proteinExistence type="predicted"/>
<keyword evidence="3" id="KW-0804">Transcription</keyword>
<dbReference type="InterPro" id="IPR036390">
    <property type="entry name" value="WH_DNA-bd_sf"/>
</dbReference>
<dbReference type="SUPFAM" id="SSF48008">
    <property type="entry name" value="GntR ligand-binding domain-like"/>
    <property type="match status" value="1"/>
</dbReference>
<reference evidence="6 7" key="1">
    <citation type="submission" date="2018-05" db="EMBL/GenBank/DDBJ databases">
        <title>Amnibacterium sp. M8JJ-5, whole genome shotgun sequence.</title>
        <authorList>
            <person name="Tuo L."/>
        </authorList>
    </citation>
    <scope>NUCLEOTIDE SEQUENCE [LARGE SCALE GENOMIC DNA]</scope>
    <source>
        <strain evidence="6 7">M8JJ-5</strain>
    </source>
</reference>
<keyword evidence="2" id="KW-0238">DNA-binding</keyword>
<dbReference type="GO" id="GO:0003700">
    <property type="term" value="F:DNA-binding transcription factor activity"/>
    <property type="evidence" value="ECO:0007669"/>
    <property type="project" value="InterPro"/>
</dbReference>
<dbReference type="CDD" id="cd07377">
    <property type="entry name" value="WHTH_GntR"/>
    <property type="match status" value="1"/>
</dbReference>
<dbReference type="Gene3D" id="1.10.10.10">
    <property type="entry name" value="Winged helix-like DNA-binding domain superfamily/Winged helix DNA-binding domain"/>
    <property type="match status" value="1"/>
</dbReference>
<dbReference type="AlphaFoldDB" id="A0A2V1HYP7"/>
<keyword evidence="1" id="KW-0805">Transcription regulation</keyword>
<dbReference type="EMBL" id="QEOP01000001">
    <property type="protein sequence ID" value="PVZ95664.1"/>
    <property type="molecule type" value="Genomic_DNA"/>
</dbReference>
<evidence type="ECO:0000313" key="6">
    <source>
        <dbReference type="EMBL" id="PVZ95664.1"/>
    </source>
</evidence>
<evidence type="ECO:0000256" key="1">
    <source>
        <dbReference type="ARBA" id="ARBA00023015"/>
    </source>
</evidence>
<name>A0A2V1HYP7_9MICO</name>
<comment type="caution">
    <text evidence="6">The sequence shown here is derived from an EMBL/GenBank/DDBJ whole genome shotgun (WGS) entry which is preliminary data.</text>
</comment>
<dbReference type="Proteomes" id="UP000244893">
    <property type="component" value="Unassembled WGS sequence"/>
</dbReference>
<evidence type="ECO:0000256" key="2">
    <source>
        <dbReference type="ARBA" id="ARBA00023125"/>
    </source>
</evidence>
<dbReference type="PANTHER" id="PTHR43537:SF24">
    <property type="entry name" value="GLUCONATE OPERON TRANSCRIPTIONAL REPRESSOR"/>
    <property type="match status" value="1"/>
</dbReference>
<evidence type="ECO:0000256" key="4">
    <source>
        <dbReference type="SAM" id="MobiDB-lite"/>
    </source>
</evidence>
<accession>A0A2V1HYP7</accession>
<gene>
    <name evidence="6" type="ORF">DDQ50_04060</name>
</gene>
<dbReference type="SMART" id="SM00345">
    <property type="entry name" value="HTH_GNTR"/>
    <property type="match status" value="1"/>
</dbReference>